<keyword evidence="7" id="KW-0411">Iron-sulfur</keyword>
<dbReference type="SUPFAM" id="SSF48310">
    <property type="entry name" value="Aldehyde ferredoxin oxidoreductase, C-terminal domains"/>
    <property type="match status" value="1"/>
</dbReference>
<dbReference type="Proteomes" id="UP000011688">
    <property type="component" value="Unassembled WGS sequence"/>
</dbReference>
<dbReference type="eggNOG" id="arCOG00706">
    <property type="taxonomic scope" value="Archaea"/>
</dbReference>
<comment type="cofactor">
    <cofactor evidence="8">
        <name>tungstopterin</name>
        <dbReference type="ChEBI" id="CHEBI:30402"/>
    </cofactor>
</comment>
<dbReference type="SUPFAM" id="SSF56228">
    <property type="entry name" value="Aldehyde ferredoxin oxidoreductase, N-terminal domain"/>
    <property type="match status" value="1"/>
</dbReference>
<evidence type="ECO:0000313" key="10">
    <source>
        <dbReference type="EMBL" id="ELY59879.1"/>
    </source>
</evidence>
<dbReference type="InterPro" id="IPR013984">
    <property type="entry name" value="Ald_Fedxn_OxRdtase_dom2"/>
</dbReference>
<evidence type="ECO:0000256" key="4">
    <source>
        <dbReference type="ARBA" id="ARBA00022723"/>
    </source>
</evidence>
<comment type="caution">
    <text evidence="10">The sequence shown here is derived from an EMBL/GenBank/DDBJ whole genome shotgun (WGS) entry which is preliminary data.</text>
</comment>
<evidence type="ECO:0000256" key="7">
    <source>
        <dbReference type="ARBA" id="ARBA00023014"/>
    </source>
</evidence>
<dbReference type="PANTHER" id="PTHR30038">
    <property type="entry name" value="ALDEHYDE FERREDOXIN OXIDOREDUCTASE"/>
    <property type="match status" value="1"/>
</dbReference>
<name>L9XDT1_9EURY</name>
<dbReference type="InterPro" id="IPR051919">
    <property type="entry name" value="W-dependent_AOR"/>
</dbReference>
<organism evidence="10 11">
    <name type="scientific">Natronococcus amylolyticus DSM 10524</name>
    <dbReference type="NCBI Taxonomy" id="1227497"/>
    <lineage>
        <taxon>Archaea</taxon>
        <taxon>Methanobacteriati</taxon>
        <taxon>Methanobacteriota</taxon>
        <taxon>Stenosarchaea group</taxon>
        <taxon>Halobacteria</taxon>
        <taxon>Halobacteriales</taxon>
        <taxon>Natrialbaceae</taxon>
        <taxon>Natronococcus</taxon>
    </lineage>
</organism>
<dbReference type="Gene3D" id="1.10.599.10">
    <property type="entry name" value="Aldehyde Ferredoxin Oxidoreductase Protein, subunit A, domain 3"/>
    <property type="match status" value="1"/>
</dbReference>
<dbReference type="AlphaFoldDB" id="L9XDT1"/>
<protein>
    <submittedName>
        <fullName evidence="10">Aldehyde ferredoxin oxidoreductase</fullName>
    </submittedName>
</protein>
<proteinExistence type="inferred from homology"/>
<keyword evidence="5" id="KW-0560">Oxidoreductase</keyword>
<keyword evidence="3" id="KW-0004">4Fe-4S</keyword>
<dbReference type="Gene3D" id="3.60.9.10">
    <property type="entry name" value="Aldehyde ferredoxin oxidoreductase, N-terminal domain"/>
    <property type="match status" value="1"/>
</dbReference>
<dbReference type="STRING" id="1227497.C491_05906"/>
<dbReference type="RefSeq" id="WP_005554508.1">
    <property type="nucleotide sequence ID" value="NZ_AOIB01000014.1"/>
</dbReference>
<dbReference type="PANTHER" id="PTHR30038:SF7">
    <property type="entry name" value="TUNGSTEN-CONTAINING GLYCERALDEHYDE-3-PHOSPHATE:FERREDOXIN OXIDOREDUCTASE"/>
    <property type="match status" value="1"/>
</dbReference>
<evidence type="ECO:0000256" key="3">
    <source>
        <dbReference type="ARBA" id="ARBA00022485"/>
    </source>
</evidence>
<dbReference type="InterPro" id="IPR001203">
    <property type="entry name" value="OxRdtase_Ald_Fedxn_C"/>
</dbReference>
<evidence type="ECO:0000256" key="6">
    <source>
        <dbReference type="ARBA" id="ARBA00023004"/>
    </source>
</evidence>
<evidence type="ECO:0000313" key="11">
    <source>
        <dbReference type="Proteomes" id="UP000011688"/>
    </source>
</evidence>
<dbReference type="EMBL" id="AOIB01000014">
    <property type="protein sequence ID" value="ELY59879.1"/>
    <property type="molecule type" value="Genomic_DNA"/>
</dbReference>
<evidence type="ECO:0000259" key="9">
    <source>
        <dbReference type="SMART" id="SM00790"/>
    </source>
</evidence>
<dbReference type="PATRIC" id="fig|1227497.3.peg.1224"/>
<evidence type="ECO:0000256" key="5">
    <source>
        <dbReference type="ARBA" id="ARBA00023002"/>
    </source>
</evidence>
<evidence type="ECO:0000256" key="8">
    <source>
        <dbReference type="ARBA" id="ARBA00049934"/>
    </source>
</evidence>
<dbReference type="Pfam" id="PF01314">
    <property type="entry name" value="AFOR_C"/>
    <property type="match status" value="1"/>
</dbReference>
<accession>L9XDT1</accession>
<dbReference type="InterPro" id="IPR036021">
    <property type="entry name" value="Tungsten_al_ferr_oxy-like_C"/>
</dbReference>
<dbReference type="GO" id="GO:0046872">
    <property type="term" value="F:metal ion binding"/>
    <property type="evidence" value="ECO:0007669"/>
    <property type="project" value="UniProtKB-KW"/>
</dbReference>
<dbReference type="GO" id="GO:0051539">
    <property type="term" value="F:4 iron, 4 sulfur cluster binding"/>
    <property type="evidence" value="ECO:0007669"/>
    <property type="project" value="UniProtKB-KW"/>
</dbReference>
<comment type="cofactor">
    <cofactor evidence="1">
        <name>[4Fe-4S] cluster</name>
        <dbReference type="ChEBI" id="CHEBI:49883"/>
    </cofactor>
</comment>
<dbReference type="OrthoDB" id="30771at2157"/>
<keyword evidence="6" id="KW-0408">Iron</keyword>
<comment type="similarity">
    <text evidence="2">Belongs to the AOR/FOR family.</text>
</comment>
<sequence>MKHVHGPLCSIDLEERSSTTEDIDDDLESFIGGRALATKLAHDRVPFDADPLGADNRLYLATGPLQHSQMSFTGRMSATAVSPLTGGLLSSNAGGFLSRNFTGTGYSAVEVTGASDELVIVHVTDEGVDFEAVPELEEAKVSETCEYIENEHGLESDHTVVVGPGGENEVRFASIMTSEERAFGRGGLGAVLGSKNVKAITFDGDSTHEVEIPPLQMEVHGEAAQSDHIMKRQGTSSMTEFANTVEALPTRYFSELSFEGAEGVSGDRVEEKKYKKGTCSACAFACKLPTRDEESGLEAEGPEYETVMAFGPNSGVDDIVDVMQSNKLCDEYGLDTISCGDTIAAYLASGDEFGNVDLIHDLVEKIAHREGVGDDLAEGIDRVHDDLGVENWSVKGLEFPAHDGRTLNGQGLAFATSNRGADHMYAEFYPYEYPLVDSEKAFEKEGLDDKPPKVIELENVNAIKDSAVLCKFSRDFVDEDRLSTLLDADYEDLLAVGGRVVALERHFNNQRGFDRDDDSLPYELPDFDAALDEYYAERGWNDDGTVADDQLSAPPADD</sequence>
<gene>
    <name evidence="10" type="ORF">C491_05906</name>
</gene>
<keyword evidence="11" id="KW-1185">Reference proteome</keyword>
<dbReference type="GO" id="GO:0009055">
    <property type="term" value="F:electron transfer activity"/>
    <property type="evidence" value="ECO:0007669"/>
    <property type="project" value="InterPro"/>
</dbReference>
<dbReference type="InterPro" id="IPR013985">
    <property type="entry name" value="Ald_Fedxn_OxRdtase_dom3"/>
</dbReference>
<evidence type="ECO:0000256" key="2">
    <source>
        <dbReference type="ARBA" id="ARBA00011032"/>
    </source>
</evidence>
<dbReference type="GO" id="GO:0016625">
    <property type="term" value="F:oxidoreductase activity, acting on the aldehyde or oxo group of donors, iron-sulfur protein as acceptor"/>
    <property type="evidence" value="ECO:0007669"/>
    <property type="project" value="InterPro"/>
</dbReference>
<evidence type="ECO:0000256" key="1">
    <source>
        <dbReference type="ARBA" id="ARBA00001966"/>
    </source>
</evidence>
<dbReference type="Pfam" id="PF02730">
    <property type="entry name" value="AFOR_N"/>
    <property type="match status" value="1"/>
</dbReference>
<dbReference type="SMART" id="SM00790">
    <property type="entry name" value="AFOR_N"/>
    <property type="match status" value="1"/>
</dbReference>
<feature type="domain" description="Aldehyde ferredoxin oxidoreductase N-terminal" evidence="9">
    <location>
        <begin position="4"/>
        <end position="206"/>
    </location>
</feature>
<dbReference type="InterPro" id="IPR036503">
    <property type="entry name" value="Ald_Fedxn_OxRdtase_N_sf"/>
</dbReference>
<dbReference type="Gene3D" id="1.10.569.10">
    <property type="entry name" value="Aldehyde Ferredoxin Oxidoreductase Protein, subunit A, domain 2"/>
    <property type="match status" value="1"/>
</dbReference>
<keyword evidence="4" id="KW-0479">Metal-binding</keyword>
<dbReference type="InterPro" id="IPR013983">
    <property type="entry name" value="Ald_Fedxn_OxRdtase_N"/>
</dbReference>
<reference evidence="10 11" key="1">
    <citation type="journal article" date="2014" name="PLoS Genet.">
        <title>Phylogenetically driven sequencing of extremely halophilic archaea reveals strategies for static and dynamic osmo-response.</title>
        <authorList>
            <person name="Becker E.A."/>
            <person name="Seitzer P.M."/>
            <person name="Tritt A."/>
            <person name="Larsen D."/>
            <person name="Krusor M."/>
            <person name="Yao A.I."/>
            <person name="Wu D."/>
            <person name="Madern D."/>
            <person name="Eisen J.A."/>
            <person name="Darling A.E."/>
            <person name="Facciotti M.T."/>
        </authorList>
    </citation>
    <scope>NUCLEOTIDE SEQUENCE [LARGE SCALE GENOMIC DNA]</scope>
    <source>
        <strain evidence="10 11">DSM 10524</strain>
    </source>
</reference>